<evidence type="ECO:0000256" key="6">
    <source>
        <dbReference type="ARBA" id="ARBA00022917"/>
    </source>
</evidence>
<dbReference type="InterPro" id="IPR002376">
    <property type="entry name" value="Formyl_transf_N"/>
</dbReference>
<dbReference type="InterPro" id="IPR005793">
    <property type="entry name" value="Formyl_trans_C"/>
</dbReference>
<keyword evidence="6 8" id="KW-0648">Protein biosynthesis</keyword>
<dbReference type="Pfam" id="PF02911">
    <property type="entry name" value="Formyl_trans_C"/>
    <property type="match status" value="1"/>
</dbReference>
<dbReference type="FunCoup" id="A0A0J6WZ27">
    <property type="interactions" value="438"/>
</dbReference>
<dbReference type="EMBL" id="LEKT01000001">
    <property type="protein sequence ID" value="KMO87909.1"/>
    <property type="molecule type" value="Genomic_DNA"/>
</dbReference>
<dbReference type="RefSeq" id="WP_048512869.1">
    <property type="nucleotide sequence ID" value="NZ_FUXD01000003.1"/>
</dbReference>
<dbReference type="Gene3D" id="3.10.25.10">
    <property type="entry name" value="Formyl transferase, C-terminal domain"/>
    <property type="match status" value="1"/>
</dbReference>
<evidence type="ECO:0000256" key="5">
    <source>
        <dbReference type="ARBA" id="ARBA00022679"/>
    </source>
</evidence>
<comment type="catalytic activity">
    <reaction evidence="7 8">
        <text>L-methionyl-tRNA(fMet) + (6R)-10-formyltetrahydrofolate = N-formyl-L-methionyl-tRNA(fMet) + (6S)-5,6,7,8-tetrahydrofolate + H(+)</text>
        <dbReference type="Rhea" id="RHEA:24380"/>
        <dbReference type="Rhea" id="RHEA-COMP:9952"/>
        <dbReference type="Rhea" id="RHEA-COMP:9953"/>
        <dbReference type="ChEBI" id="CHEBI:15378"/>
        <dbReference type="ChEBI" id="CHEBI:57453"/>
        <dbReference type="ChEBI" id="CHEBI:78530"/>
        <dbReference type="ChEBI" id="CHEBI:78844"/>
        <dbReference type="ChEBI" id="CHEBI:195366"/>
        <dbReference type="EC" id="2.1.2.9"/>
    </reaction>
</comment>
<dbReference type="NCBIfam" id="TIGR00460">
    <property type="entry name" value="fmt"/>
    <property type="match status" value="1"/>
</dbReference>
<gene>
    <name evidence="8" type="primary">fmt</name>
    <name evidence="11" type="ORF">AB840_00570</name>
</gene>
<comment type="similarity">
    <text evidence="2 8">Belongs to the Fmt family.</text>
</comment>
<dbReference type="SUPFAM" id="SSF50486">
    <property type="entry name" value="FMT C-terminal domain-like"/>
    <property type="match status" value="1"/>
</dbReference>
<dbReference type="InterPro" id="IPR005794">
    <property type="entry name" value="Fmt"/>
</dbReference>
<evidence type="ECO:0000256" key="3">
    <source>
        <dbReference type="ARBA" id="ARBA00012261"/>
    </source>
</evidence>
<dbReference type="AlphaFoldDB" id="A0A0J6WZ27"/>
<dbReference type="GO" id="GO:0005829">
    <property type="term" value="C:cytosol"/>
    <property type="evidence" value="ECO:0007669"/>
    <property type="project" value="TreeGrafter"/>
</dbReference>
<dbReference type="OrthoDB" id="9802815at2"/>
<evidence type="ECO:0000256" key="7">
    <source>
        <dbReference type="ARBA" id="ARBA00048558"/>
    </source>
</evidence>
<dbReference type="InterPro" id="IPR044135">
    <property type="entry name" value="Met-tRNA-FMT_C"/>
</dbReference>
<evidence type="ECO:0000256" key="1">
    <source>
        <dbReference type="ARBA" id="ARBA00002606"/>
    </source>
</evidence>
<dbReference type="STRING" id="39029.BSR42_06320"/>
<dbReference type="InterPro" id="IPR041711">
    <property type="entry name" value="Met-tRNA-FMT_N"/>
</dbReference>
<evidence type="ECO:0000313" key="12">
    <source>
        <dbReference type="Proteomes" id="UP000036503"/>
    </source>
</evidence>
<name>A0A0J6WZ27_9FIRM</name>
<dbReference type="Pfam" id="PF00551">
    <property type="entry name" value="Formyl_trans_N"/>
    <property type="match status" value="1"/>
</dbReference>
<evidence type="ECO:0000259" key="10">
    <source>
        <dbReference type="Pfam" id="PF02911"/>
    </source>
</evidence>
<dbReference type="Proteomes" id="UP000036503">
    <property type="component" value="Unassembled WGS sequence"/>
</dbReference>
<dbReference type="PANTHER" id="PTHR11138:SF5">
    <property type="entry name" value="METHIONYL-TRNA FORMYLTRANSFERASE, MITOCHONDRIAL"/>
    <property type="match status" value="1"/>
</dbReference>
<dbReference type="HAMAP" id="MF_00182">
    <property type="entry name" value="Formyl_trans"/>
    <property type="match status" value="1"/>
</dbReference>
<dbReference type="CDD" id="cd08704">
    <property type="entry name" value="Met_tRNA_FMT_C"/>
    <property type="match status" value="1"/>
</dbReference>
<proteinExistence type="inferred from homology"/>
<dbReference type="Gene3D" id="3.40.50.170">
    <property type="entry name" value="Formyl transferase, N-terminal domain"/>
    <property type="match status" value="1"/>
</dbReference>
<dbReference type="SUPFAM" id="SSF53328">
    <property type="entry name" value="Formyltransferase"/>
    <property type="match status" value="1"/>
</dbReference>
<dbReference type="PANTHER" id="PTHR11138">
    <property type="entry name" value="METHIONYL-TRNA FORMYLTRANSFERASE"/>
    <property type="match status" value="1"/>
</dbReference>
<dbReference type="PATRIC" id="fig|1122219.3.peg.122"/>
<feature type="binding site" evidence="8">
    <location>
        <begin position="112"/>
        <end position="115"/>
    </location>
    <ligand>
        <name>(6S)-5,6,7,8-tetrahydrofolate</name>
        <dbReference type="ChEBI" id="CHEBI:57453"/>
    </ligand>
</feature>
<sequence length="310" mass="34121">MKKMRIIFMGTPDFSVPSLQEIYDAGYDIAAVFTQPDKQQGRGKKISFSPVKEKAISLGLTVFQPQKIRDEEVIQRITALHPDVIVVIAYGKILPKAVLDIPPYGCLNVHGSLLPKYRGAAPIQYAIKNGDPKSGVTIMQLDEGMDTGPMLKKSELVLDPKETTASLFHKLSTLGASTLLTVLEHLPACIAQAETQKEADATYTSKIEKEMAEINWSQKAAVIERLIRTLDPQPGAYTFFKGKRLKIWFADVVPGTDSAPGTVIHVTKKQITVQTGENALCIREVQPESRNRMTTAQFLQGNTITVGDIL</sequence>
<reference evidence="11 12" key="1">
    <citation type="submission" date="2015-06" db="EMBL/GenBank/DDBJ databases">
        <title>Draft genome sequence of beer spoilage bacterium Megasphaera cerevisiae type strain 20462.</title>
        <authorList>
            <person name="Kutumbaka K."/>
            <person name="Pasmowitz J."/>
            <person name="Mategko J."/>
            <person name="Reyes D."/>
            <person name="Friedrich A."/>
            <person name="Han S."/>
            <person name="Martens-Habbena W."/>
            <person name="Neal-McKinney J."/>
            <person name="Janagama H.K."/>
            <person name="Nadala C."/>
            <person name="Samadpour M."/>
        </authorList>
    </citation>
    <scope>NUCLEOTIDE SEQUENCE [LARGE SCALE GENOMIC DNA]</scope>
    <source>
        <strain evidence="11 12">DSM 20462</strain>
    </source>
</reference>
<dbReference type="InParanoid" id="A0A0J6WZ27"/>
<comment type="caution">
    <text evidence="11">The sequence shown here is derived from an EMBL/GenBank/DDBJ whole genome shotgun (WGS) entry which is preliminary data.</text>
</comment>
<dbReference type="InterPro" id="IPR037022">
    <property type="entry name" value="Formyl_trans_C_sf"/>
</dbReference>
<evidence type="ECO:0000313" key="11">
    <source>
        <dbReference type="EMBL" id="KMO87909.1"/>
    </source>
</evidence>
<dbReference type="InterPro" id="IPR036477">
    <property type="entry name" value="Formyl_transf_N_sf"/>
</dbReference>
<protein>
    <recommendedName>
        <fullName evidence="4 8">Methionyl-tRNA formyltransferase</fullName>
        <ecNumber evidence="3 8">2.1.2.9</ecNumber>
    </recommendedName>
</protein>
<evidence type="ECO:0000256" key="2">
    <source>
        <dbReference type="ARBA" id="ARBA00010699"/>
    </source>
</evidence>
<feature type="domain" description="Formyl transferase N-terminal" evidence="9">
    <location>
        <begin position="4"/>
        <end position="183"/>
    </location>
</feature>
<keyword evidence="12" id="KW-1185">Reference proteome</keyword>
<evidence type="ECO:0000256" key="8">
    <source>
        <dbReference type="HAMAP-Rule" id="MF_00182"/>
    </source>
</evidence>
<dbReference type="CDD" id="cd08646">
    <property type="entry name" value="FMT_core_Met-tRNA-FMT_N"/>
    <property type="match status" value="1"/>
</dbReference>
<keyword evidence="5 8" id="KW-0808">Transferase</keyword>
<evidence type="ECO:0000256" key="4">
    <source>
        <dbReference type="ARBA" id="ARBA00016014"/>
    </source>
</evidence>
<organism evidence="11 12">
    <name type="scientific">Megasphaera cerevisiae DSM 20462</name>
    <dbReference type="NCBI Taxonomy" id="1122219"/>
    <lineage>
        <taxon>Bacteria</taxon>
        <taxon>Bacillati</taxon>
        <taxon>Bacillota</taxon>
        <taxon>Negativicutes</taxon>
        <taxon>Veillonellales</taxon>
        <taxon>Veillonellaceae</taxon>
        <taxon>Megasphaera</taxon>
    </lineage>
</organism>
<comment type="function">
    <text evidence="1 8">Attaches a formyl group to the free amino group of methionyl-tRNA(fMet). The formyl group appears to play a dual role in the initiator identity of N-formylmethionyl-tRNA by promoting its recognition by IF2 and preventing the misappropriation of this tRNA by the elongation apparatus.</text>
</comment>
<accession>A0A0J6WZ27</accession>
<evidence type="ECO:0000259" key="9">
    <source>
        <dbReference type="Pfam" id="PF00551"/>
    </source>
</evidence>
<feature type="domain" description="Formyl transferase C-terminal" evidence="10">
    <location>
        <begin position="206"/>
        <end position="302"/>
    </location>
</feature>
<dbReference type="GO" id="GO:0004479">
    <property type="term" value="F:methionyl-tRNA formyltransferase activity"/>
    <property type="evidence" value="ECO:0007669"/>
    <property type="project" value="UniProtKB-UniRule"/>
</dbReference>
<dbReference type="InterPro" id="IPR011034">
    <property type="entry name" value="Formyl_transferase-like_C_sf"/>
</dbReference>
<dbReference type="EC" id="2.1.2.9" evidence="3 8"/>